<dbReference type="Gene3D" id="1.10.10.10">
    <property type="entry name" value="Winged helix-like DNA-binding domain superfamily/Winged helix DNA-binding domain"/>
    <property type="match status" value="1"/>
</dbReference>
<feature type="domain" description="HTH luxR-type" evidence="4">
    <location>
        <begin position="814"/>
        <end position="879"/>
    </location>
</feature>
<dbReference type="OrthoDB" id="3656034at2"/>
<dbReference type="Gene3D" id="1.25.40.10">
    <property type="entry name" value="Tetratricopeptide repeat domain"/>
    <property type="match status" value="1"/>
</dbReference>
<keyword evidence="6" id="KW-1185">Reference proteome</keyword>
<dbReference type="InterPro" id="IPR016032">
    <property type="entry name" value="Sig_transdc_resp-reg_C-effctor"/>
</dbReference>
<dbReference type="SUPFAM" id="SSF48452">
    <property type="entry name" value="TPR-like"/>
    <property type="match status" value="1"/>
</dbReference>
<reference evidence="6" key="1">
    <citation type="submission" date="2016-10" db="EMBL/GenBank/DDBJ databases">
        <authorList>
            <person name="Varghese N."/>
            <person name="Submissions S."/>
        </authorList>
    </citation>
    <scope>NUCLEOTIDE SEQUENCE [LARGE SCALE GENOMIC DNA]</scope>
    <source>
        <strain evidence="6">DSM 44232</strain>
    </source>
</reference>
<gene>
    <name evidence="5" type="ORF">SAMN04488564_10679</name>
</gene>
<accession>A0A1I6EX61</accession>
<evidence type="ECO:0000256" key="2">
    <source>
        <dbReference type="ARBA" id="ARBA00022840"/>
    </source>
</evidence>
<evidence type="ECO:0000256" key="3">
    <source>
        <dbReference type="SAM" id="MobiDB-lite"/>
    </source>
</evidence>
<dbReference type="STRING" id="84724.SAMN04488564_10679"/>
<sequence>MGKTSLLEYATGAADGMRICTIRGWEPEQDLAFAGLAQLVLPHRQVIDGLPATQASALRGAVALGPAQSSDRFSVYVATLSLLSVLAEDSPLLLIVDDAHVLDTPSAEALAFTCRRLVAEGIAVLAASRSPQSAGGTATALPSLNLVRLDEHSAADLVVERSGVQPPRNLVRRLVSGTGGNPMAIVEAVEHLTNAQLSGRQAVPDPIPAEMSAGALFARQVAMLGTAARTALLLLAASSSARLRSVHEAAEIMQIPESAFAELEEQHLVTFVDGVGRFSHPLVATAALSAARPAERRAAHRVLAAVLTESGQADERAMHLAEATIGTNERVAAMLEEVADAARARSGYAAAVTALERAASLSEDDASRGRRMYLAAADAQLAGLGARAREMLIAADALAHDTQMRLAVAAGRSRVEAFSGHPALAHRILREAAQSLSDQEPERRAELLTDSAMAALLAGDSHAAIAAADEAAGLTLDPSASVMLVTRLVKAITLMHLGLHRDGVLLLEGCSELARQTGPGRPPVEYVLLASSAMAWIGQHDISRSMAEPVVDELRANGALGMLPFALYALGSAEVRSGHMSAARAAATEAAELSAATGDLLWRYLGLSLLSFIEAVRGDVEACREHGNAALELCHADADLPRDANEALALLELSLGRHDEAVAQLRHGVEHRHDTAPDTVIEGNRDLIEAYLRSGRPLTERMHTVLAEHLNGPNLAIDSAVAWRLRGLMVPDTEIDGCFENAIKEHAAAAIPFEAGRTHLAYGERLRRAGRRVDARVQLRLALDVFAHLGATVWADRTGRELTATGETIREPVALGPLETLTPQEYQVAKAVAGGATNREAASALFLSPKTVEFHLGNVYRKLGIRSRTELALRFHAESGRTPEPREIPEAPASRSRTR</sequence>
<dbReference type="PANTHER" id="PTHR16305">
    <property type="entry name" value="TESTICULAR SOLUBLE ADENYLYL CYCLASE"/>
    <property type="match status" value="1"/>
</dbReference>
<dbReference type="EMBL" id="FOYL01000006">
    <property type="protein sequence ID" value="SFR22152.1"/>
    <property type="molecule type" value="Genomic_DNA"/>
</dbReference>
<keyword evidence="2" id="KW-0067">ATP-binding</keyword>
<dbReference type="SUPFAM" id="SSF46894">
    <property type="entry name" value="C-terminal effector domain of the bipartite response regulators"/>
    <property type="match status" value="1"/>
</dbReference>
<evidence type="ECO:0000313" key="5">
    <source>
        <dbReference type="EMBL" id="SFR22152.1"/>
    </source>
</evidence>
<dbReference type="CDD" id="cd06170">
    <property type="entry name" value="LuxR_C_like"/>
    <property type="match status" value="1"/>
</dbReference>
<dbReference type="GO" id="GO:0003677">
    <property type="term" value="F:DNA binding"/>
    <property type="evidence" value="ECO:0007669"/>
    <property type="project" value="InterPro"/>
</dbReference>
<proteinExistence type="predicted"/>
<dbReference type="Pfam" id="PF00196">
    <property type="entry name" value="GerE"/>
    <property type="match status" value="1"/>
</dbReference>
<dbReference type="InterPro" id="IPR036388">
    <property type="entry name" value="WH-like_DNA-bd_sf"/>
</dbReference>
<dbReference type="PROSITE" id="PS50043">
    <property type="entry name" value="HTH_LUXR_2"/>
    <property type="match status" value="1"/>
</dbReference>
<organism evidence="5 6">
    <name type="scientific">Lentzea waywayandensis</name>
    <dbReference type="NCBI Taxonomy" id="84724"/>
    <lineage>
        <taxon>Bacteria</taxon>
        <taxon>Bacillati</taxon>
        <taxon>Actinomycetota</taxon>
        <taxon>Actinomycetes</taxon>
        <taxon>Pseudonocardiales</taxon>
        <taxon>Pseudonocardiaceae</taxon>
        <taxon>Lentzea</taxon>
    </lineage>
</organism>
<dbReference type="InterPro" id="IPR011990">
    <property type="entry name" value="TPR-like_helical_dom_sf"/>
</dbReference>
<keyword evidence="1" id="KW-0547">Nucleotide-binding</keyword>
<feature type="region of interest" description="Disordered" evidence="3">
    <location>
        <begin position="876"/>
        <end position="899"/>
    </location>
</feature>
<name>A0A1I6EX61_9PSEU</name>
<feature type="compositionally biased region" description="Basic and acidic residues" evidence="3">
    <location>
        <begin position="876"/>
        <end position="889"/>
    </location>
</feature>
<dbReference type="GO" id="GO:0005737">
    <property type="term" value="C:cytoplasm"/>
    <property type="evidence" value="ECO:0007669"/>
    <property type="project" value="TreeGrafter"/>
</dbReference>
<dbReference type="InterPro" id="IPR000792">
    <property type="entry name" value="Tscrpt_reg_LuxR_C"/>
</dbReference>
<dbReference type="SMART" id="SM00421">
    <property type="entry name" value="HTH_LUXR"/>
    <property type="match status" value="1"/>
</dbReference>
<dbReference type="PANTHER" id="PTHR16305:SF35">
    <property type="entry name" value="TRANSCRIPTIONAL ACTIVATOR DOMAIN"/>
    <property type="match status" value="1"/>
</dbReference>
<dbReference type="GO" id="GO:0006355">
    <property type="term" value="P:regulation of DNA-templated transcription"/>
    <property type="evidence" value="ECO:0007669"/>
    <property type="project" value="InterPro"/>
</dbReference>
<protein>
    <submittedName>
        <fullName evidence="5">Regulatory protein, luxR family</fullName>
    </submittedName>
</protein>
<dbReference type="PRINTS" id="PR00038">
    <property type="entry name" value="HTHLUXR"/>
</dbReference>
<evidence type="ECO:0000256" key="1">
    <source>
        <dbReference type="ARBA" id="ARBA00022741"/>
    </source>
</evidence>
<evidence type="ECO:0000259" key="4">
    <source>
        <dbReference type="PROSITE" id="PS50043"/>
    </source>
</evidence>
<dbReference type="GO" id="GO:0005524">
    <property type="term" value="F:ATP binding"/>
    <property type="evidence" value="ECO:0007669"/>
    <property type="project" value="UniProtKB-KW"/>
</dbReference>
<evidence type="ECO:0000313" key="6">
    <source>
        <dbReference type="Proteomes" id="UP000198583"/>
    </source>
</evidence>
<dbReference type="GO" id="GO:0004016">
    <property type="term" value="F:adenylate cyclase activity"/>
    <property type="evidence" value="ECO:0007669"/>
    <property type="project" value="TreeGrafter"/>
</dbReference>
<dbReference type="Proteomes" id="UP000198583">
    <property type="component" value="Unassembled WGS sequence"/>
</dbReference>
<dbReference type="AlphaFoldDB" id="A0A1I6EX61"/>